<keyword evidence="3" id="KW-1185">Reference proteome</keyword>
<dbReference type="InterPro" id="IPR032286">
    <property type="entry name" value="DUF4837"/>
</dbReference>
<feature type="coiled-coil region" evidence="1">
    <location>
        <begin position="131"/>
        <end position="158"/>
    </location>
</feature>
<organism evidence="2 3">
    <name type="scientific">Acidiluteibacter ferrifornacis</name>
    <dbReference type="NCBI Taxonomy" id="2692424"/>
    <lineage>
        <taxon>Bacteria</taxon>
        <taxon>Pseudomonadati</taxon>
        <taxon>Bacteroidota</taxon>
        <taxon>Flavobacteriia</taxon>
        <taxon>Flavobacteriales</taxon>
        <taxon>Cryomorphaceae</taxon>
        <taxon>Acidiluteibacter</taxon>
    </lineage>
</organism>
<protein>
    <submittedName>
        <fullName evidence="2">DUF4837 family protein</fullName>
    </submittedName>
</protein>
<keyword evidence="1" id="KW-0175">Coiled coil</keyword>
<dbReference type="Pfam" id="PF16125">
    <property type="entry name" value="DUF4837"/>
    <property type="match status" value="1"/>
</dbReference>
<dbReference type="PROSITE" id="PS51257">
    <property type="entry name" value="PROKAR_LIPOPROTEIN"/>
    <property type="match status" value="1"/>
</dbReference>
<comment type="caution">
    <text evidence="2">The sequence shown here is derived from an EMBL/GenBank/DDBJ whole genome shotgun (WGS) entry which is preliminary data.</text>
</comment>
<evidence type="ECO:0000256" key="1">
    <source>
        <dbReference type="SAM" id="Coils"/>
    </source>
</evidence>
<dbReference type="AlphaFoldDB" id="A0A6N9NK56"/>
<gene>
    <name evidence="2" type="ORF">GQN54_02775</name>
</gene>
<dbReference type="RefSeq" id="WP_160631729.1">
    <property type="nucleotide sequence ID" value="NZ_WWNE01000003.1"/>
</dbReference>
<sequence>MKNIIYFFLFLLTFSLGSCVLDNSERTLPASTGKSGELIIVLDTIYANGLTGEALEQVFLEDVYGVPRSEPIFSVVTVPHKGFTSMLQTVRNILELDINSANKTQIEIKEDVWAQDQMIVTISAPNDKSAAAILSKNKDKLQKLFNEAELRRSKLQLEKGVDLDESNKLLEKHGFSLKVPSEFFVSMDSSDFFFVRKNRVVGEHQILQGVMVYSYSYNNDSAFVPKVIVDSMETFIYNVKGQPKGNMAVELQYPVLKEEINFKEKYAIKLSGLWKMEGIFMGGSFINYTFLDSKEERVVNIYGFVYAPKFNHREYLRELEALFTTYHEKANITP</sequence>
<evidence type="ECO:0000313" key="2">
    <source>
        <dbReference type="EMBL" id="NBG65025.1"/>
    </source>
</evidence>
<evidence type="ECO:0000313" key="3">
    <source>
        <dbReference type="Proteomes" id="UP000470771"/>
    </source>
</evidence>
<reference evidence="2 3" key="1">
    <citation type="submission" date="2019-12" db="EMBL/GenBank/DDBJ databases">
        <authorList>
            <person name="Zhao J."/>
        </authorList>
    </citation>
    <scope>NUCLEOTIDE SEQUENCE [LARGE SCALE GENOMIC DNA]</scope>
    <source>
        <strain evidence="2 3">S-15</strain>
    </source>
</reference>
<dbReference type="EMBL" id="WWNE01000003">
    <property type="protein sequence ID" value="NBG65025.1"/>
    <property type="molecule type" value="Genomic_DNA"/>
</dbReference>
<name>A0A6N9NK56_9FLAO</name>
<proteinExistence type="predicted"/>
<accession>A0A6N9NK56</accession>
<dbReference type="Proteomes" id="UP000470771">
    <property type="component" value="Unassembled WGS sequence"/>
</dbReference>